<reference evidence="1 2" key="1">
    <citation type="submission" date="2014-04" db="EMBL/GenBank/DDBJ databases">
        <authorList>
            <consortium name="DOE Joint Genome Institute"/>
            <person name="Kuo A."/>
            <person name="Kohler A."/>
            <person name="Jargeat P."/>
            <person name="Nagy L.G."/>
            <person name="Floudas D."/>
            <person name="Copeland A."/>
            <person name="Barry K.W."/>
            <person name="Cichocki N."/>
            <person name="Veneault-Fourrey C."/>
            <person name="LaButti K."/>
            <person name="Lindquist E.A."/>
            <person name="Lipzen A."/>
            <person name="Lundell T."/>
            <person name="Morin E."/>
            <person name="Murat C."/>
            <person name="Sun H."/>
            <person name="Tunlid A."/>
            <person name="Henrissat B."/>
            <person name="Grigoriev I.V."/>
            <person name="Hibbett D.S."/>
            <person name="Martin F."/>
            <person name="Nordberg H.P."/>
            <person name="Cantor M.N."/>
            <person name="Hua S.X."/>
        </authorList>
    </citation>
    <scope>NUCLEOTIDE SEQUENCE [LARGE SCALE GENOMIC DNA]</scope>
    <source>
        <strain evidence="1 2">Ve08.2h10</strain>
    </source>
</reference>
<proteinExistence type="predicted"/>
<dbReference type="InParanoid" id="A0A0D0CYC9"/>
<sequence length="91" mass="10024">KAVVVISIFLQSSNEKCNSLQGWMGFFMKSMCVPEKAIKVLAHAGLLISLSSIHNAVTSMSKEISSTIRKEVRTLHAAFVYDNFDIAFNTA</sequence>
<feature type="non-terminal residue" evidence="1">
    <location>
        <position position="1"/>
    </location>
</feature>
<accession>A0A0D0CYC9</accession>
<name>A0A0D0CYC9_9AGAM</name>
<dbReference type="AlphaFoldDB" id="A0A0D0CYC9"/>
<feature type="non-terminal residue" evidence="1">
    <location>
        <position position="91"/>
    </location>
</feature>
<dbReference type="HOGENOM" id="CLU_142990_0_0_1"/>
<reference evidence="2" key="2">
    <citation type="submission" date="2015-01" db="EMBL/GenBank/DDBJ databases">
        <title>Evolutionary Origins and Diversification of the Mycorrhizal Mutualists.</title>
        <authorList>
            <consortium name="DOE Joint Genome Institute"/>
            <consortium name="Mycorrhizal Genomics Consortium"/>
            <person name="Kohler A."/>
            <person name="Kuo A."/>
            <person name="Nagy L.G."/>
            <person name="Floudas D."/>
            <person name="Copeland A."/>
            <person name="Barry K.W."/>
            <person name="Cichocki N."/>
            <person name="Veneault-Fourrey C."/>
            <person name="LaButti K."/>
            <person name="Lindquist E.A."/>
            <person name="Lipzen A."/>
            <person name="Lundell T."/>
            <person name="Morin E."/>
            <person name="Murat C."/>
            <person name="Riley R."/>
            <person name="Ohm R."/>
            <person name="Sun H."/>
            <person name="Tunlid A."/>
            <person name="Henrissat B."/>
            <person name="Grigoriev I.V."/>
            <person name="Hibbett D.S."/>
            <person name="Martin F."/>
        </authorList>
    </citation>
    <scope>NUCLEOTIDE SEQUENCE [LARGE SCALE GENOMIC DNA]</scope>
    <source>
        <strain evidence="2">Ve08.2h10</strain>
    </source>
</reference>
<protein>
    <submittedName>
        <fullName evidence="1">Uncharacterized protein</fullName>
    </submittedName>
</protein>
<keyword evidence="2" id="KW-1185">Reference proteome</keyword>
<evidence type="ECO:0000313" key="1">
    <source>
        <dbReference type="EMBL" id="KIK76231.1"/>
    </source>
</evidence>
<evidence type="ECO:0000313" key="2">
    <source>
        <dbReference type="Proteomes" id="UP000054538"/>
    </source>
</evidence>
<gene>
    <name evidence="1" type="ORF">PAXRUDRAFT_87289</name>
</gene>
<dbReference type="EMBL" id="KN827603">
    <property type="protein sequence ID" value="KIK76231.1"/>
    <property type="molecule type" value="Genomic_DNA"/>
</dbReference>
<dbReference type="STRING" id="930991.A0A0D0CYC9"/>
<dbReference type="OrthoDB" id="4743193at2759"/>
<organism evidence="1 2">
    <name type="scientific">Paxillus rubicundulus Ve08.2h10</name>
    <dbReference type="NCBI Taxonomy" id="930991"/>
    <lineage>
        <taxon>Eukaryota</taxon>
        <taxon>Fungi</taxon>
        <taxon>Dikarya</taxon>
        <taxon>Basidiomycota</taxon>
        <taxon>Agaricomycotina</taxon>
        <taxon>Agaricomycetes</taxon>
        <taxon>Agaricomycetidae</taxon>
        <taxon>Boletales</taxon>
        <taxon>Paxilineae</taxon>
        <taxon>Paxillaceae</taxon>
        <taxon>Paxillus</taxon>
    </lineage>
</organism>
<dbReference type="Proteomes" id="UP000054538">
    <property type="component" value="Unassembled WGS sequence"/>
</dbReference>